<gene>
    <name evidence="1" type="ORF">ELLFYP34_01932</name>
</gene>
<accession>A0A6N2ZIF1</accession>
<dbReference type="AlphaFoldDB" id="A0A6N2ZIF1"/>
<protein>
    <submittedName>
        <fullName evidence="1">Uncharacterized protein</fullName>
    </submittedName>
</protein>
<name>A0A6N2ZIF1_EUBLI</name>
<dbReference type="EMBL" id="CACRTR010000003">
    <property type="protein sequence ID" value="VYT79299.1"/>
    <property type="molecule type" value="Genomic_DNA"/>
</dbReference>
<reference evidence="1" key="1">
    <citation type="submission" date="2019-11" db="EMBL/GenBank/DDBJ databases">
        <authorList>
            <person name="Feng L."/>
        </authorList>
    </citation>
    <scope>NUCLEOTIDE SEQUENCE</scope>
    <source>
        <strain evidence="1">ElimosumLFYP34</strain>
    </source>
</reference>
<organism evidence="1">
    <name type="scientific">Eubacterium limosum</name>
    <dbReference type="NCBI Taxonomy" id="1736"/>
    <lineage>
        <taxon>Bacteria</taxon>
        <taxon>Bacillati</taxon>
        <taxon>Bacillota</taxon>
        <taxon>Clostridia</taxon>
        <taxon>Eubacteriales</taxon>
        <taxon>Eubacteriaceae</taxon>
        <taxon>Eubacterium</taxon>
    </lineage>
</organism>
<evidence type="ECO:0000313" key="1">
    <source>
        <dbReference type="EMBL" id="VYT79299.1"/>
    </source>
</evidence>
<sequence>MGKVNGRKEVIYCKCLGEYEVTNMLTEIEQKVLYKVLKQEPFSELETELMNRMLYLDEEIRHEVDKRNEVEEQLADLFKETRKNMKEVKK</sequence>
<proteinExistence type="predicted"/>